<dbReference type="AlphaFoldDB" id="A0A4R5FWE6"/>
<dbReference type="EMBL" id="SMLD01000010">
    <property type="protein sequence ID" value="TDE58178.1"/>
    <property type="molecule type" value="Genomic_DNA"/>
</dbReference>
<sequence length="122" mass="12874">MPLKGYLVIDHERELPAYLWQDGTLHEATPPAAADTLVVGVSDSCATHPVTAQETPTRVVLSVTGQRAGDTDSYLVSDVDTLKEACAVDTGVVLSYARLSSPLGDREIIDAATGQPVRRVGG</sequence>
<evidence type="ECO:0000313" key="2">
    <source>
        <dbReference type="Proteomes" id="UP000295136"/>
    </source>
</evidence>
<dbReference type="RefSeq" id="WP_132628683.1">
    <property type="nucleotide sequence ID" value="NZ_SMLD01000010.1"/>
</dbReference>
<gene>
    <name evidence="1" type="ORF">E1295_06140</name>
</gene>
<comment type="caution">
    <text evidence="1">The sequence shown here is derived from an EMBL/GenBank/DDBJ whole genome shotgun (WGS) entry which is preliminary data.</text>
</comment>
<organism evidence="1 2">
    <name type="scientific">Nonomuraea mesophila</name>
    <dbReference type="NCBI Taxonomy" id="2530382"/>
    <lineage>
        <taxon>Bacteria</taxon>
        <taxon>Bacillati</taxon>
        <taxon>Actinomycetota</taxon>
        <taxon>Actinomycetes</taxon>
        <taxon>Streptosporangiales</taxon>
        <taxon>Streptosporangiaceae</taxon>
        <taxon>Nonomuraea</taxon>
    </lineage>
</organism>
<protein>
    <submittedName>
        <fullName evidence="1">Uncharacterized protein</fullName>
    </submittedName>
</protein>
<name>A0A4R5FWE6_9ACTN</name>
<accession>A0A4R5FWE6</accession>
<keyword evidence="2" id="KW-1185">Reference proteome</keyword>
<evidence type="ECO:0000313" key="1">
    <source>
        <dbReference type="EMBL" id="TDE58178.1"/>
    </source>
</evidence>
<proteinExistence type="predicted"/>
<dbReference type="Proteomes" id="UP000295136">
    <property type="component" value="Unassembled WGS sequence"/>
</dbReference>
<reference evidence="1 2" key="1">
    <citation type="submission" date="2019-03" db="EMBL/GenBank/DDBJ databases">
        <title>Draft genome sequences of novel Actinobacteria.</title>
        <authorList>
            <person name="Sahin N."/>
            <person name="Ay H."/>
            <person name="Saygin H."/>
        </authorList>
    </citation>
    <scope>NUCLEOTIDE SEQUENCE [LARGE SCALE GENOMIC DNA]</scope>
    <source>
        <strain evidence="1 2">6K102</strain>
    </source>
</reference>